<feature type="DNA-binding region" description="Homeobox" evidence="1">
    <location>
        <begin position="3"/>
        <end position="46"/>
    </location>
</feature>
<comment type="subcellular location">
    <subcellularLocation>
        <location evidence="2 3">Nucleus</location>
    </subcellularLocation>
</comment>
<evidence type="ECO:0000256" key="1">
    <source>
        <dbReference type="PROSITE-ProRule" id="PRU00108"/>
    </source>
</evidence>
<dbReference type="SUPFAM" id="SSF47676">
    <property type="entry name" value="Conserved domain common to transcription factors TFIIS, elongin A, CRSP70"/>
    <property type="match status" value="1"/>
</dbReference>
<evidence type="ECO:0000256" key="4">
    <source>
        <dbReference type="SAM" id="MobiDB-lite"/>
    </source>
</evidence>
<organism evidence="7 8">
    <name type="scientific">Linnemannia gamsii</name>
    <dbReference type="NCBI Taxonomy" id="64522"/>
    <lineage>
        <taxon>Eukaryota</taxon>
        <taxon>Fungi</taxon>
        <taxon>Fungi incertae sedis</taxon>
        <taxon>Mucoromycota</taxon>
        <taxon>Mortierellomycotina</taxon>
        <taxon>Mortierellomycetes</taxon>
        <taxon>Mortierellales</taxon>
        <taxon>Mortierellaceae</taxon>
        <taxon>Linnemannia</taxon>
    </lineage>
</organism>
<keyword evidence="2 3" id="KW-0539">Nucleus</keyword>
<evidence type="ECO:0000313" key="8">
    <source>
        <dbReference type="Proteomes" id="UP000823405"/>
    </source>
</evidence>
<evidence type="ECO:0000256" key="2">
    <source>
        <dbReference type="PROSITE-ProRule" id="PRU00649"/>
    </source>
</evidence>
<evidence type="ECO:0000259" key="5">
    <source>
        <dbReference type="PROSITE" id="PS50071"/>
    </source>
</evidence>
<dbReference type="SMART" id="SM00389">
    <property type="entry name" value="HOX"/>
    <property type="match status" value="1"/>
</dbReference>
<feature type="region of interest" description="Disordered" evidence="4">
    <location>
        <begin position="118"/>
        <end position="150"/>
    </location>
</feature>
<feature type="region of interest" description="Disordered" evidence="4">
    <location>
        <begin position="866"/>
        <end position="891"/>
    </location>
</feature>
<feature type="compositionally biased region" description="Low complexity" evidence="4">
    <location>
        <begin position="308"/>
        <end position="324"/>
    </location>
</feature>
<keyword evidence="1 3" id="KW-0238">DNA-binding</keyword>
<keyword evidence="8" id="KW-1185">Reference proteome</keyword>
<feature type="region of interest" description="Disordered" evidence="4">
    <location>
        <begin position="517"/>
        <end position="545"/>
    </location>
</feature>
<dbReference type="InterPro" id="IPR009057">
    <property type="entry name" value="Homeodomain-like_sf"/>
</dbReference>
<feature type="region of interest" description="Disordered" evidence="4">
    <location>
        <begin position="298"/>
        <end position="374"/>
    </location>
</feature>
<dbReference type="EMBL" id="JAAAIN010000402">
    <property type="protein sequence ID" value="KAG0315031.1"/>
    <property type="molecule type" value="Genomic_DNA"/>
</dbReference>
<feature type="domain" description="TFIIS N-terminal" evidence="6">
    <location>
        <begin position="217"/>
        <end position="296"/>
    </location>
</feature>
<dbReference type="GO" id="GO:0005634">
    <property type="term" value="C:nucleus"/>
    <property type="evidence" value="ECO:0007669"/>
    <property type="project" value="UniProtKB-SubCell"/>
</dbReference>
<feature type="compositionally biased region" description="Polar residues" evidence="4">
    <location>
        <begin position="813"/>
        <end position="829"/>
    </location>
</feature>
<dbReference type="PANTHER" id="PTHR24216:SF65">
    <property type="entry name" value="PAXILLIN-LIKE PROTEIN 1"/>
    <property type="match status" value="1"/>
</dbReference>
<dbReference type="InterPro" id="IPR017923">
    <property type="entry name" value="TFIIS_N"/>
</dbReference>
<dbReference type="Gene3D" id="1.20.930.10">
    <property type="entry name" value="Conserved domain common to transcription factors TFIIS, elongin A, CRSP70"/>
    <property type="match status" value="1"/>
</dbReference>
<evidence type="ECO:0000313" key="7">
    <source>
        <dbReference type="EMBL" id="KAG0315031.1"/>
    </source>
</evidence>
<evidence type="ECO:0000259" key="6">
    <source>
        <dbReference type="PROSITE" id="PS51319"/>
    </source>
</evidence>
<evidence type="ECO:0000256" key="3">
    <source>
        <dbReference type="RuleBase" id="RU000682"/>
    </source>
</evidence>
<protein>
    <recommendedName>
        <fullName evidence="9">Homeobox domain-containing protein</fullName>
    </recommendedName>
</protein>
<feature type="compositionally biased region" description="Low complexity" evidence="4">
    <location>
        <begin position="830"/>
        <end position="840"/>
    </location>
</feature>
<dbReference type="InterPro" id="IPR001356">
    <property type="entry name" value="HD"/>
</dbReference>
<proteinExistence type="predicted"/>
<comment type="caution">
    <text evidence="7">The sequence shown here is derived from an EMBL/GenBank/DDBJ whole genome shotgun (WGS) entry which is preliminary data.</text>
</comment>
<feature type="compositionally biased region" description="Basic and acidic residues" evidence="4">
    <location>
        <begin position="333"/>
        <end position="346"/>
    </location>
</feature>
<keyword evidence="1 3" id="KW-0371">Homeobox</keyword>
<feature type="region of interest" description="Disordered" evidence="4">
    <location>
        <begin position="391"/>
        <end position="465"/>
    </location>
</feature>
<feature type="region of interest" description="Disordered" evidence="4">
    <location>
        <begin position="810"/>
        <end position="840"/>
    </location>
</feature>
<feature type="compositionally biased region" description="Low complexity" evidence="4">
    <location>
        <begin position="870"/>
        <end position="880"/>
    </location>
</feature>
<feature type="compositionally biased region" description="Low complexity" evidence="4">
    <location>
        <begin position="517"/>
        <end position="536"/>
    </location>
</feature>
<feature type="compositionally biased region" description="Low complexity" evidence="4">
    <location>
        <begin position="446"/>
        <end position="465"/>
    </location>
</feature>
<accession>A0A9P6UQD9</accession>
<feature type="compositionally biased region" description="Low complexity" evidence="4">
    <location>
        <begin position="121"/>
        <end position="140"/>
    </location>
</feature>
<feature type="compositionally biased region" description="Low complexity" evidence="4">
    <location>
        <begin position="404"/>
        <end position="413"/>
    </location>
</feature>
<dbReference type="PROSITE" id="PS50071">
    <property type="entry name" value="HOMEOBOX_2"/>
    <property type="match status" value="1"/>
</dbReference>
<dbReference type="InterPro" id="IPR035441">
    <property type="entry name" value="TFIIS/LEDGF_dom_sf"/>
</dbReference>
<reference evidence="7" key="1">
    <citation type="journal article" date="2020" name="Fungal Divers.">
        <title>Resolving the Mortierellaceae phylogeny through synthesis of multi-gene phylogenetics and phylogenomics.</title>
        <authorList>
            <person name="Vandepol N."/>
            <person name="Liber J."/>
            <person name="Desiro A."/>
            <person name="Na H."/>
            <person name="Kennedy M."/>
            <person name="Barry K."/>
            <person name="Grigoriev I.V."/>
            <person name="Miller A.N."/>
            <person name="O'Donnell K."/>
            <person name="Stajich J.E."/>
            <person name="Bonito G."/>
        </authorList>
    </citation>
    <scope>NUCLEOTIDE SEQUENCE</scope>
    <source>
        <strain evidence="7">NVP60</strain>
    </source>
</reference>
<dbReference type="Proteomes" id="UP000823405">
    <property type="component" value="Unassembled WGS sequence"/>
</dbReference>
<evidence type="ECO:0008006" key="9">
    <source>
        <dbReference type="Google" id="ProtNLM"/>
    </source>
</evidence>
<dbReference type="OrthoDB" id="6159439at2759"/>
<dbReference type="Gene3D" id="1.10.10.60">
    <property type="entry name" value="Homeodomain-like"/>
    <property type="match status" value="1"/>
</dbReference>
<dbReference type="Pfam" id="PF08711">
    <property type="entry name" value="Med26"/>
    <property type="match status" value="1"/>
</dbReference>
<name>A0A9P6UQD9_9FUNG</name>
<dbReference type="Pfam" id="PF00046">
    <property type="entry name" value="Homeodomain"/>
    <property type="match status" value="1"/>
</dbReference>
<dbReference type="CDD" id="cd00086">
    <property type="entry name" value="homeodomain"/>
    <property type="match status" value="1"/>
</dbReference>
<gene>
    <name evidence="7" type="ORF">BGZ97_008720</name>
</gene>
<dbReference type="SUPFAM" id="SSF46689">
    <property type="entry name" value="Homeodomain-like"/>
    <property type="match status" value="1"/>
</dbReference>
<dbReference type="AlphaFoldDB" id="A0A9P6UQD9"/>
<feature type="domain" description="Homeobox" evidence="5">
    <location>
        <begin position="1"/>
        <end position="45"/>
    </location>
</feature>
<dbReference type="PANTHER" id="PTHR24216">
    <property type="entry name" value="PAXILLIN-RELATED"/>
    <property type="match status" value="1"/>
</dbReference>
<dbReference type="PROSITE" id="PS51319">
    <property type="entry name" value="TFIIS_N"/>
    <property type="match status" value="1"/>
</dbReference>
<sequence>MLEASFLKNPYVSSTDKTLFAQTIGCGEDKVRNWFSRRRTKAKLEGVGHADQILEDEDMDVTDQEAVLEQVPIQQKKVPAMHLTAAVIPAVSIMSHPTPTTTSTAASMVTLTPISMPAPTSSESVAAVQDSAAASSKQSSTNGPQALPEKLTSTEIMKKMARILRGNAIMNPSDVETVISLMGSAEDKVSRKYIINALMHTNAGPVVADFASSRGPQIMRSWFMAAKSMPNDQENKEIMLRTIAVWAKLPFNYELLKEFELGKVIKSVSKDKNVDDDVVAKALQLEKHWRRQVMEEMNGTTTAEGVASKLSSSSGSKPESSSNKRGFQGNGPDGDRARIKRDRDDTMFSQSSEMKLPKFNKGKPAPAPATETKKTHIVANAGFFKELMAPALVPSKPPPPPPSASKASSSLSVTTGGTPKLLAKPQVAESTMSPSKSAPSPPTTPTTPATPITPTISTSDVSTSSLGLPLAANETMPEPDPVPESPVPVAAPVAAPTAAALQAIAAAVATLTEAKSISTSTTAASETPSTKAPATTEIPIEPTSKPVKPKKVVRFKAADELEMIRYFFSYNDAEEKENEETLLRGDLWRPPPMLVLACNAERGSASVEKAVQEKREAETLSVNYIREAYIPISPAEPDPDPMDATSAADATASSVPSMATTAPMALPNFEASTDHSAILMSSLAFLTQVASSGSTAAAAVPSITQPVVTDQPQIGSYGTMYGSTSATYGTGSTGYGAGAAGGVVDYGAGGSGYGTGTSGYSTGASGYGTGVGSYGTYGTGVTASYGTGVGIAQPQQQVFQYQGYQQPQQVSQAAYNPSQPYDFQQPYQQATPTAATATTSAPVATTAGGAASNMDPLALIEMLKQVTGHQQQQQQQQQGQYGFPQNWPNAS</sequence>
<dbReference type="GO" id="GO:0003677">
    <property type="term" value="F:DNA binding"/>
    <property type="evidence" value="ECO:0007669"/>
    <property type="project" value="UniProtKB-UniRule"/>
</dbReference>